<feature type="transmembrane region" description="Helical" evidence="1">
    <location>
        <begin position="47"/>
        <end position="64"/>
    </location>
</feature>
<name>A0AAX2L2E7_STRAG</name>
<feature type="transmembrane region" description="Helical" evidence="1">
    <location>
        <begin position="14"/>
        <end position="40"/>
    </location>
</feature>
<dbReference type="EMBL" id="LR134265">
    <property type="protein sequence ID" value="VED64923.1"/>
    <property type="molecule type" value="Genomic_DNA"/>
</dbReference>
<evidence type="ECO:0000313" key="3">
    <source>
        <dbReference type="Proteomes" id="UP000268870"/>
    </source>
</evidence>
<evidence type="ECO:0000256" key="1">
    <source>
        <dbReference type="SAM" id="Phobius"/>
    </source>
</evidence>
<organism evidence="2 3">
    <name type="scientific">Streptococcus agalactiae</name>
    <dbReference type="NCBI Taxonomy" id="1311"/>
    <lineage>
        <taxon>Bacteria</taxon>
        <taxon>Bacillati</taxon>
        <taxon>Bacillota</taxon>
        <taxon>Bacilli</taxon>
        <taxon>Lactobacillales</taxon>
        <taxon>Streptococcaceae</taxon>
        <taxon>Streptococcus</taxon>
    </lineage>
</organism>
<dbReference type="Proteomes" id="UP000268870">
    <property type="component" value="Chromosome"/>
</dbReference>
<gene>
    <name evidence="2" type="ORF">NCTC8184_00958</name>
</gene>
<proteinExistence type="predicted"/>
<keyword evidence="1" id="KW-1133">Transmembrane helix</keyword>
<feature type="transmembrane region" description="Helical" evidence="1">
    <location>
        <begin position="70"/>
        <end position="91"/>
    </location>
</feature>
<sequence>MIIFVSLKKFVQTFWWLIAAIALYVFYQSIGLNMFFLLIIGLLALKFVPALVLPILFIALGVYFSGGFSFMADLIILFFWGLFHCPFVLLLRRVSVLRLSERGREINSIKGVILNDKAFFGAKIKRNLKSYQ</sequence>
<protein>
    <submittedName>
        <fullName evidence="2">Uncharacterized protein</fullName>
    </submittedName>
</protein>
<reference evidence="2 3" key="1">
    <citation type="submission" date="2018-12" db="EMBL/GenBank/DDBJ databases">
        <authorList>
            <consortium name="Pathogen Informatics"/>
        </authorList>
    </citation>
    <scope>NUCLEOTIDE SEQUENCE [LARGE SCALE GENOMIC DNA]</scope>
    <source>
        <strain evidence="2 3">NCTC8184</strain>
    </source>
</reference>
<keyword evidence="1" id="KW-0812">Transmembrane</keyword>
<evidence type="ECO:0000313" key="2">
    <source>
        <dbReference type="EMBL" id="VED64923.1"/>
    </source>
</evidence>
<dbReference type="AlphaFoldDB" id="A0AAX2L2E7"/>
<accession>A0AAX2L2E7</accession>
<keyword evidence="1" id="KW-0472">Membrane</keyword>